<evidence type="ECO:0000256" key="4">
    <source>
        <dbReference type="ARBA" id="ARBA00022475"/>
    </source>
</evidence>
<dbReference type="InterPro" id="IPR004770">
    <property type="entry name" value="Na/H_antiport_NhaC"/>
</dbReference>
<evidence type="ECO:0000256" key="5">
    <source>
        <dbReference type="ARBA" id="ARBA00022692"/>
    </source>
</evidence>
<dbReference type="RefSeq" id="WP_258331363.1">
    <property type="nucleotide sequence ID" value="NZ_JAPTGG010000006.1"/>
</dbReference>
<dbReference type="InterPro" id="IPR052180">
    <property type="entry name" value="NhaC_Na-H+_Antiporter"/>
</dbReference>
<evidence type="ECO:0000259" key="10">
    <source>
        <dbReference type="Pfam" id="PF03553"/>
    </source>
</evidence>
<feature type="domain" description="Na+/H+ antiporter NhaC-like C-terminal" evidence="10">
    <location>
        <begin position="166"/>
        <end position="472"/>
    </location>
</feature>
<comment type="caution">
    <text evidence="11">The sequence shown here is derived from an EMBL/GenBank/DDBJ whole genome shotgun (WGS) entry which is preliminary data.</text>
</comment>
<protein>
    <submittedName>
        <fullName evidence="11">Na+/H+ antiporter NhaC</fullName>
    </submittedName>
</protein>
<dbReference type="GO" id="GO:0015297">
    <property type="term" value="F:antiporter activity"/>
    <property type="evidence" value="ECO:0007669"/>
    <property type="project" value="UniProtKB-KW"/>
</dbReference>
<evidence type="ECO:0000256" key="9">
    <source>
        <dbReference type="SAM" id="Phobius"/>
    </source>
</evidence>
<keyword evidence="7 9" id="KW-0472">Membrane</keyword>
<evidence type="ECO:0000256" key="7">
    <source>
        <dbReference type="ARBA" id="ARBA00023136"/>
    </source>
</evidence>
<dbReference type="AlphaFoldDB" id="A0A9J6RKI2"/>
<dbReference type="Pfam" id="PF03553">
    <property type="entry name" value="Na_H_antiporter"/>
    <property type="match status" value="1"/>
</dbReference>
<comment type="similarity">
    <text evidence="8">Belongs to the NhaC Na(+)/H(+) (TC 2.A.35) antiporter family.</text>
</comment>
<evidence type="ECO:0000256" key="6">
    <source>
        <dbReference type="ARBA" id="ARBA00022989"/>
    </source>
</evidence>
<dbReference type="Proteomes" id="UP001069090">
    <property type="component" value="Unassembled WGS sequence"/>
</dbReference>
<gene>
    <name evidence="11" type="primary">nhaC</name>
    <name evidence="11" type="ORF">O0V09_08390</name>
</gene>
<name>A0A9J6RKI2_9GAMM</name>
<feature type="transmembrane region" description="Helical" evidence="9">
    <location>
        <begin position="141"/>
        <end position="169"/>
    </location>
</feature>
<feature type="transmembrane region" description="Helical" evidence="9">
    <location>
        <begin position="103"/>
        <end position="129"/>
    </location>
</feature>
<dbReference type="PANTHER" id="PTHR33451:SF3">
    <property type="entry name" value="MALATE-2H(+)_NA(+)-LACTATE ANTIPORTER"/>
    <property type="match status" value="1"/>
</dbReference>
<keyword evidence="12" id="KW-1185">Reference proteome</keyword>
<proteinExistence type="inferred from homology"/>
<keyword evidence="3" id="KW-0050">Antiport</keyword>
<dbReference type="InterPro" id="IPR018461">
    <property type="entry name" value="Na/H_Antiport_NhaC-like_C"/>
</dbReference>
<accession>A0A9J6RKI2</accession>
<evidence type="ECO:0000256" key="8">
    <source>
        <dbReference type="ARBA" id="ARBA00038435"/>
    </source>
</evidence>
<comment type="subcellular location">
    <subcellularLocation>
        <location evidence="1">Cell membrane</location>
        <topology evidence="1">Multi-pass membrane protein</topology>
    </subcellularLocation>
</comment>
<evidence type="ECO:0000256" key="2">
    <source>
        <dbReference type="ARBA" id="ARBA00022448"/>
    </source>
</evidence>
<feature type="transmembrane region" description="Helical" evidence="9">
    <location>
        <begin position="450"/>
        <end position="471"/>
    </location>
</feature>
<organism evidence="11 12">
    <name type="scientific">Dasania phycosphaerae</name>
    <dbReference type="NCBI Taxonomy" id="2950436"/>
    <lineage>
        <taxon>Bacteria</taxon>
        <taxon>Pseudomonadati</taxon>
        <taxon>Pseudomonadota</taxon>
        <taxon>Gammaproteobacteria</taxon>
        <taxon>Cellvibrionales</taxon>
        <taxon>Spongiibacteraceae</taxon>
        <taxon>Dasania</taxon>
    </lineage>
</organism>
<reference evidence="11 12" key="1">
    <citation type="submission" date="2022-12" db="EMBL/GenBank/DDBJ databases">
        <title>Dasania phycosphaerae sp. nov., isolated from particulate material of the south coast of Korea.</title>
        <authorList>
            <person name="Jiang Y."/>
        </authorList>
    </citation>
    <scope>NUCLEOTIDE SEQUENCE [LARGE SCALE GENOMIC DNA]</scope>
    <source>
        <strain evidence="11 12">GY-19</strain>
    </source>
</reference>
<feature type="transmembrane region" description="Helical" evidence="9">
    <location>
        <begin position="264"/>
        <end position="283"/>
    </location>
</feature>
<evidence type="ECO:0000313" key="11">
    <source>
        <dbReference type="EMBL" id="MCZ0865214.1"/>
    </source>
</evidence>
<dbReference type="PANTHER" id="PTHR33451">
    <property type="entry name" value="MALATE-2H(+)/NA(+)-LACTATE ANTIPORTER"/>
    <property type="match status" value="1"/>
</dbReference>
<feature type="transmembrane region" description="Helical" evidence="9">
    <location>
        <begin position="333"/>
        <end position="350"/>
    </location>
</feature>
<feature type="transmembrane region" description="Helical" evidence="9">
    <location>
        <begin position="240"/>
        <end position="258"/>
    </location>
</feature>
<keyword evidence="2" id="KW-0813">Transport</keyword>
<keyword evidence="4" id="KW-1003">Cell membrane</keyword>
<feature type="transmembrane region" description="Helical" evidence="9">
    <location>
        <begin position="12"/>
        <end position="32"/>
    </location>
</feature>
<evidence type="ECO:0000256" key="1">
    <source>
        <dbReference type="ARBA" id="ARBA00004651"/>
    </source>
</evidence>
<feature type="transmembrane region" description="Helical" evidence="9">
    <location>
        <begin position="198"/>
        <end position="219"/>
    </location>
</feature>
<keyword evidence="5 9" id="KW-0812">Transmembrane</keyword>
<feature type="transmembrane region" description="Helical" evidence="9">
    <location>
        <begin position="295"/>
        <end position="313"/>
    </location>
</feature>
<evidence type="ECO:0000256" key="3">
    <source>
        <dbReference type="ARBA" id="ARBA00022449"/>
    </source>
</evidence>
<feature type="transmembrane region" description="Helical" evidence="9">
    <location>
        <begin position="38"/>
        <end position="57"/>
    </location>
</feature>
<evidence type="ECO:0000313" key="12">
    <source>
        <dbReference type="Proteomes" id="UP001069090"/>
    </source>
</evidence>
<keyword evidence="6 9" id="KW-1133">Transmembrane helix</keyword>
<sequence>MTQQAVKKPTLVDAAIPVACLIVMLSTSVYLFGSDSSYGANQIALILAACIASVVGLKNGHSWKSIQDGIVDSIMMAMVAVLILLAVGMLIGTWILAGTVPAMINYGLALLSPAVFYPATCLICAIVALSIGSSWTVAGTIGIGLIGVAQGMGLSVEITAGAIISGAYLGDKLSPLSDTTNLAPSVAGSELFPHIQNLMWTTVPSFVISLILFSILALGADSNVTETELATLRGTLQDQFHIAWYMLLPVVVLLALAFKKVPAIPTIVIGGLTGVLFALLFQGEAVARLAEQNRSGVLAQVQGVWMASFNGYVSNTGNEMIDSLLTRGGMSSMLNTIWLVMSAMTFGGVMEKTGLLTRLVAMMVASAHSAGGLIRSLIVTCIGTNVVTGDQYISIVLPGRMFQKEFQKRGLHPLNLSRNLEDSGTVTSVLIPWNTCGAFMAATLGVATGAYFWFAFFNLINPLIALLYSYINFKIIPLEDFDVSSAELKKP</sequence>
<dbReference type="NCBIfam" id="TIGR00931">
    <property type="entry name" value="antiport_nhaC"/>
    <property type="match status" value="1"/>
</dbReference>
<feature type="transmembrane region" description="Helical" evidence="9">
    <location>
        <begin position="69"/>
        <end position="97"/>
    </location>
</feature>
<dbReference type="EMBL" id="JAPTGG010000006">
    <property type="protein sequence ID" value="MCZ0865214.1"/>
    <property type="molecule type" value="Genomic_DNA"/>
</dbReference>
<dbReference type="GO" id="GO:0005886">
    <property type="term" value="C:plasma membrane"/>
    <property type="evidence" value="ECO:0007669"/>
    <property type="project" value="UniProtKB-SubCell"/>
</dbReference>